<evidence type="ECO:0008006" key="2">
    <source>
        <dbReference type="Google" id="ProtNLM"/>
    </source>
</evidence>
<reference evidence="1" key="1">
    <citation type="journal article" date="2014" name="Front. Microbiol.">
        <title>High frequency of phylogenetically diverse reductive dehalogenase-homologous genes in deep subseafloor sedimentary metagenomes.</title>
        <authorList>
            <person name="Kawai M."/>
            <person name="Futagami T."/>
            <person name="Toyoda A."/>
            <person name="Takaki Y."/>
            <person name="Nishi S."/>
            <person name="Hori S."/>
            <person name="Arai W."/>
            <person name="Tsubouchi T."/>
            <person name="Morono Y."/>
            <person name="Uchiyama I."/>
            <person name="Ito T."/>
            <person name="Fujiyama A."/>
            <person name="Inagaki F."/>
            <person name="Takami H."/>
        </authorList>
    </citation>
    <scope>NUCLEOTIDE SEQUENCE</scope>
    <source>
        <strain evidence="1">Expedition CK06-06</strain>
    </source>
</reference>
<dbReference type="EMBL" id="BARS01027437">
    <property type="protein sequence ID" value="GAG11887.1"/>
    <property type="molecule type" value="Genomic_DNA"/>
</dbReference>
<dbReference type="InterPro" id="IPR012334">
    <property type="entry name" value="Pectin_lyas_fold"/>
</dbReference>
<feature type="non-terminal residue" evidence="1">
    <location>
        <position position="265"/>
    </location>
</feature>
<accession>X0VL11</accession>
<gene>
    <name evidence="1" type="ORF">S01H1_43102</name>
</gene>
<dbReference type="AlphaFoldDB" id="X0VL11"/>
<feature type="non-terminal residue" evidence="1">
    <location>
        <position position="1"/>
    </location>
</feature>
<dbReference type="SUPFAM" id="SSF51126">
    <property type="entry name" value="Pectin lyase-like"/>
    <property type="match status" value="1"/>
</dbReference>
<dbReference type="InterPro" id="IPR011050">
    <property type="entry name" value="Pectin_lyase_fold/virulence"/>
</dbReference>
<sequence>GRLNLYNAIQALISSEEIIKMDTNAYSHSGDITITLFDSDLAGNTTQDITISADTADTETVTLDELTASPGIFKGSIALDSSVPDVNDGLLQVADGALITASYGTAVDTADVDCQFPVISNVQLNMASMPIITFDTDEPATASVRAGSACGDYYLTATDPSLRTNHEVELRFLDPNTVYYFVIDAIDPSGNLTTDSNNGCCFNFTSVAPLRVPSEYSTIQAAIDDANDGDTILVADGNYTGPGNRDIEFNGKSITLKSKNGPQNC</sequence>
<protein>
    <recommendedName>
        <fullName evidence="2">DUF1565 domain-containing protein</fullName>
    </recommendedName>
</protein>
<comment type="caution">
    <text evidence="1">The sequence shown here is derived from an EMBL/GenBank/DDBJ whole genome shotgun (WGS) entry which is preliminary data.</text>
</comment>
<name>X0VL11_9ZZZZ</name>
<proteinExistence type="predicted"/>
<dbReference type="Gene3D" id="2.160.20.10">
    <property type="entry name" value="Single-stranded right-handed beta-helix, Pectin lyase-like"/>
    <property type="match status" value="1"/>
</dbReference>
<evidence type="ECO:0000313" key="1">
    <source>
        <dbReference type="EMBL" id="GAG11887.1"/>
    </source>
</evidence>
<organism evidence="1">
    <name type="scientific">marine sediment metagenome</name>
    <dbReference type="NCBI Taxonomy" id="412755"/>
    <lineage>
        <taxon>unclassified sequences</taxon>
        <taxon>metagenomes</taxon>
        <taxon>ecological metagenomes</taxon>
    </lineage>
</organism>